<evidence type="ECO:0000313" key="2">
    <source>
        <dbReference type="EMBL" id="TQJ01165.1"/>
    </source>
</evidence>
<feature type="region of interest" description="Disordered" evidence="1">
    <location>
        <begin position="106"/>
        <end position="127"/>
    </location>
</feature>
<protein>
    <submittedName>
        <fullName evidence="2">Uncharacterized protein</fullName>
    </submittedName>
</protein>
<evidence type="ECO:0000313" key="3">
    <source>
        <dbReference type="Proteomes" id="UP000320876"/>
    </source>
</evidence>
<dbReference type="Proteomes" id="UP000320876">
    <property type="component" value="Unassembled WGS sequence"/>
</dbReference>
<feature type="compositionally biased region" description="Low complexity" evidence="1">
    <location>
        <begin position="18"/>
        <end position="28"/>
    </location>
</feature>
<comment type="caution">
    <text evidence="2">The sequence shown here is derived from an EMBL/GenBank/DDBJ whole genome shotgun (WGS) entry which is preliminary data.</text>
</comment>
<sequence>MGWGVSFRGVLALVNRSARGDAGSASASRRAEGVPETQPRAAPSPASPHLFPANGKLAYANGKLGYMNGQHGYMSSKLVRGNGKRDLRGGLEEGVGEHGGFVAVQGDGGDHQVAVFPPDPGAQGFAR</sequence>
<proteinExistence type="predicted"/>
<keyword evidence="3" id="KW-1185">Reference proteome</keyword>
<accession>A0A542DDL7</accession>
<feature type="region of interest" description="Disordered" evidence="1">
    <location>
        <begin position="18"/>
        <end position="50"/>
    </location>
</feature>
<organism evidence="2 3">
    <name type="scientific">Amycolatopsis cihanbeyliensis</name>
    <dbReference type="NCBI Taxonomy" id="1128664"/>
    <lineage>
        <taxon>Bacteria</taxon>
        <taxon>Bacillati</taxon>
        <taxon>Actinomycetota</taxon>
        <taxon>Actinomycetes</taxon>
        <taxon>Pseudonocardiales</taxon>
        <taxon>Pseudonocardiaceae</taxon>
        <taxon>Amycolatopsis</taxon>
    </lineage>
</organism>
<reference evidence="2 3" key="1">
    <citation type="submission" date="2019-06" db="EMBL/GenBank/DDBJ databases">
        <title>Sequencing the genomes of 1000 actinobacteria strains.</title>
        <authorList>
            <person name="Klenk H.-P."/>
        </authorList>
    </citation>
    <scope>NUCLEOTIDE SEQUENCE [LARGE SCALE GENOMIC DNA]</scope>
    <source>
        <strain evidence="2 3">DSM 45679</strain>
    </source>
</reference>
<dbReference type="AlphaFoldDB" id="A0A542DDL7"/>
<evidence type="ECO:0000256" key="1">
    <source>
        <dbReference type="SAM" id="MobiDB-lite"/>
    </source>
</evidence>
<name>A0A542DDL7_AMYCI</name>
<gene>
    <name evidence="2" type="ORF">FB471_0830</name>
</gene>
<dbReference type="EMBL" id="VFML01000001">
    <property type="protein sequence ID" value="TQJ01165.1"/>
    <property type="molecule type" value="Genomic_DNA"/>
</dbReference>